<keyword evidence="1" id="KW-0175">Coiled coil</keyword>
<accession>A0A0D6Q3V1</accession>
<feature type="region of interest" description="Disordered" evidence="2">
    <location>
        <begin position="1"/>
        <end position="31"/>
    </location>
</feature>
<organism evidence="7 8">
    <name type="scientific">Komagataeibacter europaeus NBRC 3261</name>
    <dbReference type="NCBI Taxonomy" id="1234669"/>
    <lineage>
        <taxon>Bacteria</taxon>
        <taxon>Pseudomonadati</taxon>
        <taxon>Pseudomonadota</taxon>
        <taxon>Alphaproteobacteria</taxon>
        <taxon>Acetobacterales</taxon>
        <taxon>Acetobacteraceae</taxon>
        <taxon>Komagataeibacter</taxon>
    </lineage>
</organism>
<protein>
    <submittedName>
        <fullName evidence="7">Multidrug resistance efflux pump HlyD</fullName>
    </submittedName>
</protein>
<dbReference type="Pfam" id="PF25876">
    <property type="entry name" value="HH_MFP_RND"/>
    <property type="match status" value="1"/>
</dbReference>
<keyword evidence="3" id="KW-0472">Membrane</keyword>
<keyword evidence="3" id="KW-1133">Transmembrane helix</keyword>
<dbReference type="InterPro" id="IPR058624">
    <property type="entry name" value="MdtA-like_HH"/>
</dbReference>
<evidence type="ECO:0000259" key="4">
    <source>
        <dbReference type="Pfam" id="PF25876"/>
    </source>
</evidence>
<dbReference type="EMBL" id="BANI01000190">
    <property type="protein sequence ID" value="GAN97660.1"/>
    <property type="molecule type" value="Genomic_DNA"/>
</dbReference>
<dbReference type="Gene3D" id="2.40.30.170">
    <property type="match status" value="1"/>
</dbReference>
<evidence type="ECO:0000313" key="8">
    <source>
        <dbReference type="Proteomes" id="UP000032675"/>
    </source>
</evidence>
<sequence>MPDTSPTDPSPSGQPAPSGAPQPDTKKPADPRKTAIRKLVVACVAGVAVVAFIAWLVQWWLHGRFIQSTNDAYLQADQVTVSTRVAGFVDQVLVAENQAVTKGQVLVRMDERDPRARFEQARALADQGNAAIIQTKAQIDAQDAEIAQAQARRDAAQAQVDFADRQVARYRALAATGAETNEHYDQLRNSSAQAHAQLAQATAALKSAQLQIATFRAEILQAQARIEQAIAQQRSAQVDLDATTIRAAVDGRVGDRSARVGQYAAVGTHMMTIVPVQDIYLVANFKETQIRRMRAGQPVRVSVDALGGETIHGTVESFAPGTGAQFALLPPDNATGNFTKVVQRVPVRIHIQPDAAQRVVLIPGLSVTAAVDTSVAVSDPAPAGNGS</sequence>
<feature type="compositionally biased region" description="Pro residues" evidence="2">
    <location>
        <begin position="8"/>
        <end position="20"/>
    </location>
</feature>
<dbReference type="PANTHER" id="PTHR30386">
    <property type="entry name" value="MEMBRANE FUSION SUBUNIT OF EMRAB-TOLC MULTIDRUG EFFLUX PUMP"/>
    <property type="match status" value="1"/>
</dbReference>
<dbReference type="InterPro" id="IPR050739">
    <property type="entry name" value="MFP"/>
</dbReference>
<dbReference type="PANTHER" id="PTHR30386:SF24">
    <property type="entry name" value="MULTIDRUG RESISTANCE EFFLUX PUMP"/>
    <property type="match status" value="1"/>
</dbReference>
<feature type="domain" description="p-hydroxybenzoic acid efflux pump subunit AaeA-like beta-barrel" evidence="6">
    <location>
        <begin position="279"/>
        <end position="371"/>
    </location>
</feature>
<dbReference type="Gene3D" id="2.40.50.100">
    <property type="match status" value="1"/>
</dbReference>
<dbReference type="InterPro" id="IPR058625">
    <property type="entry name" value="MdtA-like_BSH"/>
</dbReference>
<evidence type="ECO:0000259" key="6">
    <source>
        <dbReference type="Pfam" id="PF25963"/>
    </source>
</evidence>
<evidence type="ECO:0000313" key="7">
    <source>
        <dbReference type="EMBL" id="GAN97660.1"/>
    </source>
</evidence>
<feature type="domain" description="Multidrug resistance protein MdtA-like barrel-sandwich hybrid" evidence="5">
    <location>
        <begin position="78"/>
        <end position="274"/>
    </location>
</feature>
<reference evidence="7 8" key="1">
    <citation type="submission" date="2012-11" db="EMBL/GenBank/DDBJ databases">
        <title>Whole genome sequence of Gluconacetobacter europaeus NBRC3261.</title>
        <authorList>
            <person name="Azuma Y."/>
            <person name="Higashiura N."/>
            <person name="Hirakawa H."/>
            <person name="Matsushita K."/>
        </authorList>
    </citation>
    <scope>NUCLEOTIDE SEQUENCE [LARGE SCALE GENOMIC DNA]</scope>
    <source>
        <strain evidence="7 8">NBRC 3261</strain>
    </source>
</reference>
<proteinExistence type="predicted"/>
<name>A0A0D6Q3V1_KOMEU</name>
<dbReference type="PRINTS" id="PR01490">
    <property type="entry name" value="RTXTOXIND"/>
</dbReference>
<keyword evidence="3" id="KW-0812">Transmembrane</keyword>
<feature type="coiled-coil region" evidence="1">
    <location>
        <begin position="198"/>
        <end position="232"/>
    </location>
</feature>
<dbReference type="Gene3D" id="1.10.287.470">
    <property type="entry name" value="Helix hairpin bin"/>
    <property type="match status" value="2"/>
</dbReference>
<dbReference type="InterPro" id="IPR058634">
    <property type="entry name" value="AaeA-lik-b-barrel"/>
</dbReference>
<feature type="coiled-coil region" evidence="1">
    <location>
        <begin position="132"/>
        <end position="166"/>
    </location>
</feature>
<dbReference type="RefSeq" id="WP_048852086.1">
    <property type="nucleotide sequence ID" value="NZ_BANI01000190.1"/>
</dbReference>
<evidence type="ECO:0000256" key="1">
    <source>
        <dbReference type="SAM" id="Coils"/>
    </source>
</evidence>
<comment type="caution">
    <text evidence="7">The sequence shown here is derived from an EMBL/GenBank/DDBJ whole genome shotgun (WGS) entry which is preliminary data.</text>
</comment>
<gene>
    <name evidence="7" type="ORF">Geu3261_0222_030</name>
</gene>
<feature type="domain" description="Multidrug resistance protein MdtA-like alpha-helical hairpin" evidence="4">
    <location>
        <begin position="146"/>
        <end position="212"/>
    </location>
</feature>
<evidence type="ECO:0000256" key="3">
    <source>
        <dbReference type="SAM" id="Phobius"/>
    </source>
</evidence>
<feature type="transmembrane region" description="Helical" evidence="3">
    <location>
        <begin position="39"/>
        <end position="61"/>
    </location>
</feature>
<evidence type="ECO:0000259" key="5">
    <source>
        <dbReference type="Pfam" id="PF25917"/>
    </source>
</evidence>
<dbReference type="AlphaFoldDB" id="A0A0D6Q3V1"/>
<dbReference type="Proteomes" id="UP000032675">
    <property type="component" value="Unassembled WGS sequence"/>
</dbReference>
<evidence type="ECO:0000256" key="2">
    <source>
        <dbReference type="SAM" id="MobiDB-lite"/>
    </source>
</evidence>
<dbReference type="Pfam" id="PF25917">
    <property type="entry name" value="BSH_RND"/>
    <property type="match status" value="1"/>
</dbReference>
<dbReference type="Pfam" id="PF25963">
    <property type="entry name" value="Beta-barrel_AAEA"/>
    <property type="match status" value="1"/>
</dbReference>
<dbReference type="SUPFAM" id="SSF111369">
    <property type="entry name" value="HlyD-like secretion proteins"/>
    <property type="match status" value="2"/>
</dbReference>